<dbReference type="RefSeq" id="XP_033571343.1">
    <property type="nucleotide sequence ID" value="XM_033721017.1"/>
</dbReference>
<evidence type="ECO:0000313" key="3">
    <source>
        <dbReference type="RefSeq" id="XP_033571343.1"/>
    </source>
</evidence>
<protein>
    <submittedName>
        <fullName evidence="1 3">Uncharacterized protein</fullName>
    </submittedName>
</protein>
<dbReference type="GeneID" id="54461910"/>
<evidence type="ECO:0000313" key="2">
    <source>
        <dbReference type="Proteomes" id="UP000504636"/>
    </source>
</evidence>
<reference evidence="3" key="2">
    <citation type="submission" date="2020-04" db="EMBL/GenBank/DDBJ databases">
        <authorList>
            <consortium name="NCBI Genome Project"/>
        </authorList>
    </citation>
    <scope>NUCLEOTIDE SEQUENCE</scope>
    <source>
        <strain evidence="3">CBS 304.34</strain>
    </source>
</reference>
<proteinExistence type="predicted"/>
<name>A0A6A6Y709_9PEZI</name>
<sequence>MDRASPVLAQGVPPDVPKSHCAPKRVVLRCREQYFQDQGAMVTAFFDSQNLKPPEDYYTHICFEPSSPSNLYLVLDLHCKETPGVDLSELELQVFKVSRRDAFIFENLGEAARKLARQRSLSLRWGTNQSNQRS</sequence>
<reference evidence="3" key="3">
    <citation type="submission" date="2025-04" db="UniProtKB">
        <authorList>
            <consortium name="RefSeq"/>
        </authorList>
    </citation>
    <scope>IDENTIFICATION</scope>
    <source>
        <strain evidence="3">CBS 304.34</strain>
    </source>
</reference>
<organism evidence="1">
    <name type="scientific">Mytilinidion resinicola</name>
    <dbReference type="NCBI Taxonomy" id="574789"/>
    <lineage>
        <taxon>Eukaryota</taxon>
        <taxon>Fungi</taxon>
        <taxon>Dikarya</taxon>
        <taxon>Ascomycota</taxon>
        <taxon>Pezizomycotina</taxon>
        <taxon>Dothideomycetes</taxon>
        <taxon>Pleosporomycetidae</taxon>
        <taxon>Mytilinidiales</taxon>
        <taxon>Mytilinidiaceae</taxon>
        <taxon>Mytilinidion</taxon>
    </lineage>
</organism>
<evidence type="ECO:0000313" key="1">
    <source>
        <dbReference type="EMBL" id="KAF2804379.1"/>
    </source>
</evidence>
<keyword evidence="2" id="KW-1185">Reference proteome</keyword>
<dbReference type="EMBL" id="MU003713">
    <property type="protein sequence ID" value="KAF2804379.1"/>
    <property type="molecule type" value="Genomic_DNA"/>
</dbReference>
<gene>
    <name evidence="1 3" type="ORF">BDZ99DRAFT_467436</name>
</gene>
<dbReference type="OrthoDB" id="3709982at2759"/>
<dbReference type="Proteomes" id="UP000504636">
    <property type="component" value="Unplaced"/>
</dbReference>
<accession>A0A6A6Y709</accession>
<dbReference type="AlphaFoldDB" id="A0A6A6Y709"/>
<reference evidence="1 3" key="1">
    <citation type="journal article" date="2020" name="Stud. Mycol.">
        <title>101 Dothideomycetes genomes: a test case for predicting lifestyles and emergence of pathogens.</title>
        <authorList>
            <person name="Haridas S."/>
            <person name="Albert R."/>
            <person name="Binder M."/>
            <person name="Bloem J."/>
            <person name="Labutti K."/>
            <person name="Salamov A."/>
            <person name="Andreopoulos B."/>
            <person name="Baker S."/>
            <person name="Barry K."/>
            <person name="Bills G."/>
            <person name="Bluhm B."/>
            <person name="Cannon C."/>
            <person name="Castanera R."/>
            <person name="Culley D."/>
            <person name="Daum C."/>
            <person name="Ezra D."/>
            <person name="Gonzalez J."/>
            <person name="Henrissat B."/>
            <person name="Kuo A."/>
            <person name="Liang C."/>
            <person name="Lipzen A."/>
            <person name="Lutzoni F."/>
            <person name="Magnuson J."/>
            <person name="Mondo S."/>
            <person name="Nolan M."/>
            <person name="Ohm R."/>
            <person name="Pangilinan J."/>
            <person name="Park H.-J."/>
            <person name="Ramirez L."/>
            <person name="Alfaro M."/>
            <person name="Sun H."/>
            <person name="Tritt A."/>
            <person name="Yoshinaga Y."/>
            <person name="Zwiers L.-H."/>
            <person name="Turgeon B."/>
            <person name="Goodwin S."/>
            <person name="Spatafora J."/>
            <person name="Crous P."/>
            <person name="Grigoriev I."/>
        </authorList>
    </citation>
    <scope>NUCLEOTIDE SEQUENCE</scope>
    <source>
        <strain evidence="1 3">CBS 304.34</strain>
    </source>
</reference>